<organism evidence="2 3">
    <name type="scientific">Paenibacillus dendrobii</name>
    <dbReference type="NCBI Taxonomy" id="2691084"/>
    <lineage>
        <taxon>Bacteria</taxon>
        <taxon>Bacillati</taxon>
        <taxon>Bacillota</taxon>
        <taxon>Bacilli</taxon>
        <taxon>Bacillales</taxon>
        <taxon>Paenibacillaceae</taxon>
        <taxon>Paenibacillus</taxon>
    </lineage>
</organism>
<dbReference type="Pfam" id="PF07739">
    <property type="entry name" value="TipAS"/>
    <property type="match status" value="1"/>
</dbReference>
<gene>
    <name evidence="2" type="ORF">GRF59_18600</name>
</gene>
<name>A0A7X3IKH1_9BACL</name>
<dbReference type="SUPFAM" id="SSF89082">
    <property type="entry name" value="Antibiotic binding domain of TipA-like multidrug resistance regulators"/>
    <property type="match status" value="1"/>
</dbReference>
<dbReference type="EMBL" id="WUBI01000003">
    <property type="protein sequence ID" value="MWV45627.1"/>
    <property type="molecule type" value="Genomic_DNA"/>
</dbReference>
<reference evidence="2 3" key="1">
    <citation type="submission" date="2019-12" db="EMBL/GenBank/DDBJ databases">
        <title>Paenibacillus sp. nov., an endophytic bacterium isolated from the stem of Dendrobium.</title>
        <authorList>
            <person name="Zhao R."/>
        </authorList>
    </citation>
    <scope>NUCLEOTIDE SEQUENCE [LARGE SCALE GENOMIC DNA]</scope>
    <source>
        <strain evidence="2 3">HJL G12</strain>
    </source>
</reference>
<comment type="caution">
    <text evidence="2">The sequence shown here is derived from an EMBL/GenBank/DDBJ whole genome shotgun (WGS) entry which is preliminary data.</text>
</comment>
<dbReference type="InterPro" id="IPR036244">
    <property type="entry name" value="TipA-like_antibiotic-bd"/>
</dbReference>
<sequence>MKPEEMDRKLEPAVRGLSEQDVLSPYNDATNDRILESKEIMQKWTKEDYLNSQQKVDRINQELTDAIVIGESPDSSRVQDIIRQHYESMTQYYTPTADVYKGLGELYVEQPEYKKLFDTYHPRLAVFLCEAMRIFAEHELK</sequence>
<dbReference type="RefSeq" id="WP_160499232.1">
    <property type="nucleotide sequence ID" value="NZ_WUBI01000003.1"/>
</dbReference>
<feature type="domain" description="TipAS antibiotic-recognition" evidence="1">
    <location>
        <begin position="33"/>
        <end position="135"/>
    </location>
</feature>
<protein>
    <recommendedName>
        <fullName evidence="1">TipAS antibiotic-recognition domain-containing protein</fullName>
    </recommendedName>
</protein>
<proteinExistence type="predicted"/>
<evidence type="ECO:0000259" key="1">
    <source>
        <dbReference type="Pfam" id="PF07739"/>
    </source>
</evidence>
<dbReference type="AlphaFoldDB" id="A0A7X3IKH1"/>
<dbReference type="Gene3D" id="1.10.490.50">
    <property type="entry name" value="Antibiotic binding domain of TipA-like multidrug resistance regulators"/>
    <property type="match status" value="1"/>
</dbReference>
<accession>A0A7X3IKH1</accession>
<dbReference type="Proteomes" id="UP000460318">
    <property type="component" value="Unassembled WGS sequence"/>
</dbReference>
<dbReference type="InterPro" id="IPR012925">
    <property type="entry name" value="TipAS_dom"/>
</dbReference>
<evidence type="ECO:0000313" key="3">
    <source>
        <dbReference type="Proteomes" id="UP000460318"/>
    </source>
</evidence>
<keyword evidence="3" id="KW-1185">Reference proteome</keyword>
<evidence type="ECO:0000313" key="2">
    <source>
        <dbReference type="EMBL" id="MWV45627.1"/>
    </source>
</evidence>